<sequence length="383" mass="42276">MKKTEVSGRLISFFIGIVATLGAGFLIYKSGVATSILKVAQVTTDSPAKVENTKNWALPKSTKQGYPDWDNGKLSIFDTSNKVLKNTNISVAWGSGEHEKGETTPEPSPDLLYTAYIDTNTQDLWIMSNETLEKTKVPESQNVTYITGWSPDSKVLIYYFAPKSVSSAKEGMIVDFDVAEKFDKNAISGFFALDIKTGAQTRIYPVDNIVAVLSNSEVITRIQEDKLVIFDFESFTADYSSIKGKFGFGPGQFNFSRDGSLWTFIGSNTPTDDMYITKAEFPNKQGTIIDAGGWADVQWPILSPDGKKVAYQRAEFSDKFKSNIAALWIVDDSKIPEKLGMGRPLAWVDNDNLIIDQTVDVAGRMASAKALFSITSKKVITFK</sequence>
<evidence type="ECO:0008006" key="4">
    <source>
        <dbReference type="Google" id="ProtNLM"/>
    </source>
</evidence>
<keyword evidence="1" id="KW-1133">Transmembrane helix</keyword>
<accession>A0A7X9HGC7</accession>
<dbReference type="EMBL" id="JAAZNL010000010">
    <property type="protein sequence ID" value="NMB69769.1"/>
    <property type="molecule type" value="Genomic_DNA"/>
</dbReference>
<comment type="caution">
    <text evidence="2">The sequence shown here is derived from an EMBL/GenBank/DDBJ whole genome shotgun (WGS) entry which is preliminary data.</text>
</comment>
<evidence type="ECO:0000313" key="3">
    <source>
        <dbReference type="Proteomes" id="UP000526033"/>
    </source>
</evidence>
<gene>
    <name evidence="2" type="ORF">GYA27_01005</name>
</gene>
<evidence type="ECO:0000313" key="2">
    <source>
        <dbReference type="EMBL" id="NMB69769.1"/>
    </source>
</evidence>
<dbReference type="AlphaFoldDB" id="A0A7X9HGC7"/>
<keyword evidence="1" id="KW-0812">Transmembrane</keyword>
<proteinExistence type="predicted"/>
<dbReference type="SUPFAM" id="SSF82171">
    <property type="entry name" value="DPP6 N-terminal domain-like"/>
    <property type="match status" value="1"/>
</dbReference>
<name>A0A7X9HGC7_UNCKA</name>
<evidence type="ECO:0000256" key="1">
    <source>
        <dbReference type="SAM" id="Phobius"/>
    </source>
</evidence>
<organism evidence="2 3">
    <name type="scientific">candidate division WWE3 bacterium</name>
    <dbReference type="NCBI Taxonomy" id="2053526"/>
    <lineage>
        <taxon>Bacteria</taxon>
        <taxon>Katanobacteria</taxon>
    </lineage>
</organism>
<reference evidence="2 3" key="1">
    <citation type="journal article" date="2020" name="Biotechnol. Biofuels">
        <title>New insights from the biogas microbiome by comprehensive genome-resolved metagenomics of nearly 1600 species originating from multiple anaerobic digesters.</title>
        <authorList>
            <person name="Campanaro S."/>
            <person name="Treu L."/>
            <person name="Rodriguez-R L.M."/>
            <person name="Kovalovszki A."/>
            <person name="Ziels R.M."/>
            <person name="Maus I."/>
            <person name="Zhu X."/>
            <person name="Kougias P.G."/>
            <person name="Basile A."/>
            <person name="Luo G."/>
            <person name="Schluter A."/>
            <person name="Konstantinidis K.T."/>
            <person name="Angelidaki I."/>
        </authorList>
    </citation>
    <scope>NUCLEOTIDE SEQUENCE [LARGE SCALE GENOMIC DNA]</scope>
    <source>
        <strain evidence="2">AS27yjCOA_165</strain>
    </source>
</reference>
<dbReference type="Proteomes" id="UP000526033">
    <property type="component" value="Unassembled WGS sequence"/>
</dbReference>
<protein>
    <recommendedName>
        <fullName evidence="4">WD40 repeat domain-containing protein</fullName>
    </recommendedName>
</protein>
<feature type="transmembrane region" description="Helical" evidence="1">
    <location>
        <begin position="6"/>
        <end position="28"/>
    </location>
</feature>
<keyword evidence="1" id="KW-0472">Membrane</keyword>